<name>A0A1R4JAZ5_9MICO</name>
<dbReference type="CDD" id="cd07377">
    <property type="entry name" value="WHTH_GntR"/>
    <property type="match status" value="1"/>
</dbReference>
<dbReference type="InterPro" id="IPR011711">
    <property type="entry name" value="GntR_C"/>
</dbReference>
<evidence type="ECO:0000259" key="4">
    <source>
        <dbReference type="PROSITE" id="PS50949"/>
    </source>
</evidence>
<keyword evidence="2" id="KW-0238">DNA-binding</keyword>
<organism evidence="5 6">
    <name type="scientific">Microbacterium esteraromaticum</name>
    <dbReference type="NCBI Taxonomy" id="57043"/>
    <lineage>
        <taxon>Bacteria</taxon>
        <taxon>Bacillati</taxon>
        <taxon>Actinomycetota</taxon>
        <taxon>Actinomycetes</taxon>
        <taxon>Micrococcales</taxon>
        <taxon>Microbacteriaceae</taxon>
        <taxon>Microbacterium</taxon>
    </lineage>
</organism>
<feature type="domain" description="HTH gntR-type" evidence="4">
    <location>
        <begin position="20"/>
        <end position="87"/>
    </location>
</feature>
<dbReference type="Pfam" id="PF00392">
    <property type="entry name" value="GntR"/>
    <property type="match status" value="1"/>
</dbReference>
<dbReference type="PANTHER" id="PTHR43537:SF49">
    <property type="entry name" value="TRANSCRIPTIONAL REGULATORY PROTEIN"/>
    <property type="match status" value="1"/>
</dbReference>
<dbReference type="InterPro" id="IPR000524">
    <property type="entry name" value="Tscrpt_reg_HTH_GntR"/>
</dbReference>
<keyword evidence="3" id="KW-0804">Transcription</keyword>
<evidence type="ECO:0000313" key="6">
    <source>
        <dbReference type="Proteomes" id="UP000196320"/>
    </source>
</evidence>
<keyword evidence="6" id="KW-1185">Reference proteome</keyword>
<evidence type="ECO:0000256" key="3">
    <source>
        <dbReference type="ARBA" id="ARBA00023163"/>
    </source>
</evidence>
<dbReference type="Pfam" id="PF07729">
    <property type="entry name" value="FCD"/>
    <property type="match status" value="1"/>
</dbReference>
<keyword evidence="1" id="KW-0805">Transcription regulation</keyword>
<dbReference type="GO" id="GO:0003677">
    <property type="term" value="F:DNA binding"/>
    <property type="evidence" value="ECO:0007669"/>
    <property type="project" value="UniProtKB-KW"/>
</dbReference>
<sequence>MPRDMPRSVGRASVLRVPRMSTVDLIAIELRKAIFSGALPVGSPLGEVEIATQLGVSRSPLREAAQRLVQDGILIAIPGRGMSVAVIEGDQVDDVYVMRLAVESQAVRRITRANDSRAMARITRAFEEFSTASAGDDARAMGDADLEFHQVLVDAAGSERLTRGMATLVMQTRIASFSVPEGYSVRRSISPTYERLLAALAAGDADAAVIALEEQFEDAVSRLRGDDVTVETVDVDVDAEEQVFRPIDATAIHEGR</sequence>
<dbReference type="OrthoDB" id="9816161at2"/>
<dbReference type="RefSeq" id="WP_087130618.1">
    <property type="nucleotide sequence ID" value="NZ_FUKO01000019.1"/>
</dbReference>
<dbReference type="PANTHER" id="PTHR43537">
    <property type="entry name" value="TRANSCRIPTIONAL REGULATOR, GNTR FAMILY"/>
    <property type="match status" value="1"/>
</dbReference>
<dbReference type="AlphaFoldDB" id="A0A1R4JAZ5"/>
<dbReference type="PROSITE" id="PS50949">
    <property type="entry name" value="HTH_GNTR"/>
    <property type="match status" value="1"/>
</dbReference>
<dbReference type="SMART" id="SM00895">
    <property type="entry name" value="FCD"/>
    <property type="match status" value="1"/>
</dbReference>
<reference evidence="5 6" key="1">
    <citation type="submission" date="2017-02" db="EMBL/GenBank/DDBJ databases">
        <authorList>
            <person name="Peterson S.W."/>
        </authorList>
    </citation>
    <scope>NUCLEOTIDE SEQUENCE [LARGE SCALE GENOMIC DNA]</scope>
    <source>
        <strain evidence="5 6">B Mb 05.01</strain>
    </source>
</reference>
<dbReference type="GO" id="GO:0003700">
    <property type="term" value="F:DNA-binding transcription factor activity"/>
    <property type="evidence" value="ECO:0007669"/>
    <property type="project" value="InterPro"/>
</dbReference>
<dbReference type="Gene3D" id="1.10.10.10">
    <property type="entry name" value="Winged helix-like DNA-binding domain superfamily/Winged helix DNA-binding domain"/>
    <property type="match status" value="1"/>
</dbReference>
<gene>
    <name evidence="5" type="ORF">FM104_06440</name>
</gene>
<dbReference type="Proteomes" id="UP000196320">
    <property type="component" value="Unassembled WGS sequence"/>
</dbReference>
<evidence type="ECO:0000256" key="2">
    <source>
        <dbReference type="ARBA" id="ARBA00023125"/>
    </source>
</evidence>
<dbReference type="SUPFAM" id="SSF48008">
    <property type="entry name" value="GntR ligand-binding domain-like"/>
    <property type="match status" value="1"/>
</dbReference>
<proteinExistence type="predicted"/>
<dbReference type="InterPro" id="IPR036390">
    <property type="entry name" value="WH_DNA-bd_sf"/>
</dbReference>
<dbReference type="Gene3D" id="1.20.120.530">
    <property type="entry name" value="GntR ligand-binding domain-like"/>
    <property type="match status" value="1"/>
</dbReference>
<dbReference type="InterPro" id="IPR008920">
    <property type="entry name" value="TF_FadR/GntR_C"/>
</dbReference>
<evidence type="ECO:0000313" key="5">
    <source>
        <dbReference type="EMBL" id="SJN29290.1"/>
    </source>
</evidence>
<protein>
    <submittedName>
        <fullName evidence="5">Transcriptional regulator, GntR family</fullName>
    </submittedName>
</protein>
<dbReference type="InterPro" id="IPR036388">
    <property type="entry name" value="WH-like_DNA-bd_sf"/>
</dbReference>
<dbReference type="SMART" id="SM00345">
    <property type="entry name" value="HTH_GNTR"/>
    <property type="match status" value="1"/>
</dbReference>
<dbReference type="EMBL" id="FUKO01000019">
    <property type="protein sequence ID" value="SJN29290.1"/>
    <property type="molecule type" value="Genomic_DNA"/>
</dbReference>
<evidence type="ECO:0000256" key="1">
    <source>
        <dbReference type="ARBA" id="ARBA00023015"/>
    </source>
</evidence>
<dbReference type="SUPFAM" id="SSF46785">
    <property type="entry name" value="Winged helix' DNA-binding domain"/>
    <property type="match status" value="1"/>
</dbReference>
<accession>A0A1R4JAZ5</accession>